<gene>
    <name evidence="2" type="ORF">B0H66DRAFT_599785</name>
</gene>
<reference evidence="2" key="1">
    <citation type="journal article" date="2023" name="Mol. Phylogenet. Evol.">
        <title>Genome-scale phylogeny and comparative genomics of the fungal order Sordariales.</title>
        <authorList>
            <person name="Hensen N."/>
            <person name="Bonometti L."/>
            <person name="Westerberg I."/>
            <person name="Brannstrom I.O."/>
            <person name="Guillou S."/>
            <person name="Cros-Aarteil S."/>
            <person name="Calhoun S."/>
            <person name="Haridas S."/>
            <person name="Kuo A."/>
            <person name="Mondo S."/>
            <person name="Pangilinan J."/>
            <person name="Riley R."/>
            <person name="LaButti K."/>
            <person name="Andreopoulos B."/>
            <person name="Lipzen A."/>
            <person name="Chen C."/>
            <person name="Yan M."/>
            <person name="Daum C."/>
            <person name="Ng V."/>
            <person name="Clum A."/>
            <person name="Steindorff A."/>
            <person name="Ohm R.A."/>
            <person name="Martin F."/>
            <person name="Silar P."/>
            <person name="Natvig D.O."/>
            <person name="Lalanne C."/>
            <person name="Gautier V."/>
            <person name="Ament-Velasquez S.L."/>
            <person name="Kruys A."/>
            <person name="Hutchinson M.I."/>
            <person name="Powell A.J."/>
            <person name="Barry K."/>
            <person name="Miller A.N."/>
            <person name="Grigoriev I.V."/>
            <person name="Debuchy R."/>
            <person name="Gladieux P."/>
            <person name="Hiltunen Thoren M."/>
            <person name="Johannesson H."/>
        </authorList>
    </citation>
    <scope>NUCLEOTIDE SEQUENCE</scope>
    <source>
        <strain evidence="2">CBS 118394</strain>
    </source>
</reference>
<reference evidence="2" key="2">
    <citation type="submission" date="2023-06" db="EMBL/GenBank/DDBJ databases">
        <authorList>
            <consortium name="Lawrence Berkeley National Laboratory"/>
            <person name="Haridas S."/>
            <person name="Hensen N."/>
            <person name="Bonometti L."/>
            <person name="Westerberg I."/>
            <person name="Brannstrom I.O."/>
            <person name="Guillou S."/>
            <person name="Cros-Aarteil S."/>
            <person name="Calhoun S."/>
            <person name="Kuo A."/>
            <person name="Mondo S."/>
            <person name="Pangilinan J."/>
            <person name="Riley R."/>
            <person name="Labutti K."/>
            <person name="Andreopoulos B."/>
            <person name="Lipzen A."/>
            <person name="Chen C."/>
            <person name="Yanf M."/>
            <person name="Daum C."/>
            <person name="Ng V."/>
            <person name="Clum A."/>
            <person name="Steindorff A."/>
            <person name="Ohm R."/>
            <person name="Martin F."/>
            <person name="Silar P."/>
            <person name="Natvig D."/>
            <person name="Lalanne C."/>
            <person name="Gautier V."/>
            <person name="Ament-Velasquez S.L."/>
            <person name="Kruys A."/>
            <person name="Hutchinson M.I."/>
            <person name="Powell A.J."/>
            <person name="Barry K."/>
            <person name="Miller A.N."/>
            <person name="Grigoriev I.V."/>
            <person name="Debuchy R."/>
            <person name="Gladieux P."/>
            <person name="Thoren M.H."/>
            <person name="Johannesson H."/>
        </authorList>
    </citation>
    <scope>NUCLEOTIDE SEQUENCE</scope>
    <source>
        <strain evidence="2">CBS 118394</strain>
    </source>
</reference>
<dbReference type="AlphaFoldDB" id="A0AAE0IIC8"/>
<evidence type="ECO:0000313" key="2">
    <source>
        <dbReference type="EMBL" id="KAK3325631.1"/>
    </source>
</evidence>
<feature type="region of interest" description="Disordered" evidence="1">
    <location>
        <begin position="69"/>
        <end position="116"/>
    </location>
</feature>
<feature type="compositionally biased region" description="Low complexity" evidence="1">
    <location>
        <begin position="74"/>
        <end position="88"/>
    </location>
</feature>
<proteinExistence type="predicted"/>
<evidence type="ECO:0000256" key="1">
    <source>
        <dbReference type="SAM" id="MobiDB-lite"/>
    </source>
</evidence>
<accession>A0AAE0IIC8</accession>
<feature type="compositionally biased region" description="Basic and acidic residues" evidence="1">
    <location>
        <begin position="7"/>
        <end position="23"/>
    </location>
</feature>
<dbReference type="EMBL" id="JAUEDM010000002">
    <property type="protein sequence ID" value="KAK3325631.1"/>
    <property type="molecule type" value="Genomic_DNA"/>
</dbReference>
<feature type="region of interest" description="Disordered" evidence="1">
    <location>
        <begin position="1"/>
        <end position="57"/>
    </location>
</feature>
<dbReference type="Proteomes" id="UP001283341">
    <property type="component" value="Unassembled WGS sequence"/>
</dbReference>
<evidence type="ECO:0000313" key="3">
    <source>
        <dbReference type="Proteomes" id="UP001283341"/>
    </source>
</evidence>
<feature type="compositionally biased region" description="Low complexity" evidence="1">
    <location>
        <begin position="29"/>
        <end position="55"/>
    </location>
</feature>
<comment type="caution">
    <text evidence="2">The sequence shown here is derived from an EMBL/GenBank/DDBJ whole genome shotgun (WGS) entry which is preliminary data.</text>
</comment>
<feature type="compositionally biased region" description="Polar residues" evidence="1">
    <location>
        <begin position="93"/>
        <end position="102"/>
    </location>
</feature>
<keyword evidence="3" id="KW-1185">Reference proteome</keyword>
<protein>
    <submittedName>
        <fullName evidence="2">Uncharacterized protein</fullName>
    </submittedName>
</protein>
<organism evidence="2 3">
    <name type="scientific">Apodospora peruviana</name>
    <dbReference type="NCBI Taxonomy" id="516989"/>
    <lineage>
        <taxon>Eukaryota</taxon>
        <taxon>Fungi</taxon>
        <taxon>Dikarya</taxon>
        <taxon>Ascomycota</taxon>
        <taxon>Pezizomycotina</taxon>
        <taxon>Sordariomycetes</taxon>
        <taxon>Sordariomycetidae</taxon>
        <taxon>Sordariales</taxon>
        <taxon>Lasiosphaeriaceae</taxon>
        <taxon>Apodospora</taxon>
    </lineage>
</organism>
<sequence>MASLSPESRRMQRRDSSTRSDSRRRPRLMRASATSPSIITSNTSQNANANSQSSRRATDLLSRVAFISCSPPNSITRSTSPMSTRTPMFDSVGRQSDLSSPVSHPGSFDDSIHPHSSSGRYFSFPSFDMYEADQEEDEKESDMKSP</sequence>
<name>A0AAE0IIC8_9PEZI</name>